<evidence type="ECO:0000256" key="10">
    <source>
        <dbReference type="ARBA" id="ARBA00023004"/>
    </source>
</evidence>
<evidence type="ECO:0000256" key="14">
    <source>
        <dbReference type="ARBA" id="ARBA00029440"/>
    </source>
</evidence>
<dbReference type="GO" id="GO:0006537">
    <property type="term" value="P:glutamate biosynthetic process"/>
    <property type="evidence" value="ECO:0007669"/>
    <property type="project" value="UniProtKB-KW"/>
</dbReference>
<feature type="non-terminal residue" evidence="16">
    <location>
        <position position="321"/>
    </location>
</feature>
<reference evidence="16" key="1">
    <citation type="submission" date="2018-05" db="EMBL/GenBank/DDBJ databases">
        <authorList>
            <person name="Lanie J.A."/>
            <person name="Ng W.-L."/>
            <person name="Kazmierczak K.M."/>
            <person name="Andrzejewski T.M."/>
            <person name="Davidsen T.M."/>
            <person name="Wayne K.J."/>
            <person name="Tettelin H."/>
            <person name="Glass J.I."/>
            <person name="Rusch D."/>
            <person name="Podicherti R."/>
            <person name="Tsui H.-C.T."/>
            <person name="Winkler M.E."/>
        </authorList>
    </citation>
    <scope>NUCLEOTIDE SEQUENCE</scope>
</reference>
<dbReference type="AlphaFoldDB" id="A0A382RET4"/>
<evidence type="ECO:0000256" key="7">
    <source>
        <dbReference type="ARBA" id="ARBA00022723"/>
    </source>
</evidence>
<keyword evidence="4" id="KW-0028">Amino-acid biosynthesis</keyword>
<evidence type="ECO:0000256" key="9">
    <source>
        <dbReference type="ARBA" id="ARBA00023002"/>
    </source>
</evidence>
<evidence type="ECO:0000256" key="11">
    <source>
        <dbReference type="ARBA" id="ARBA00023014"/>
    </source>
</evidence>
<keyword evidence="5" id="KW-0285">Flavoprotein</keyword>
<dbReference type="Gene3D" id="3.20.20.70">
    <property type="entry name" value="Aldolase class I"/>
    <property type="match status" value="1"/>
</dbReference>
<dbReference type="EMBL" id="UINC01121219">
    <property type="protein sequence ID" value="SVC96224.1"/>
    <property type="molecule type" value="Genomic_DNA"/>
</dbReference>
<sequence>KGQMVPDEEIKSEFAAQRPYGQWLKNQRMELDDIAAVGQVPGLDEETLLQRMQAFGFTAETMQFMLLPLVHEKRDPLGSMGNDAALACLSDKPRMLYDYFRQLFAQVTNPAIDSIREEVIMSLECYIGPEKNLLETTESHAQRLHLPHPILTNEELHALKGMNFRGWRSKEIDITFSKSEGIAGVTKTLERICQEAEQAIKADYSLIILSDRAVSADRVPVSTLMATGAVHQHLVQKALRTQIGLVLETGEAREVHHHCLLVGYGADAINPYLAFEALWKARRDGLCDTKEFSNDPSLVTAYRKGVAKGMLKVMAKMGIST</sequence>
<dbReference type="SUPFAM" id="SSF51395">
    <property type="entry name" value="FMN-linked oxidoreductases"/>
    <property type="match status" value="1"/>
</dbReference>
<evidence type="ECO:0000259" key="15">
    <source>
        <dbReference type="Pfam" id="PF04898"/>
    </source>
</evidence>
<name>A0A382RET4_9ZZZZ</name>
<feature type="domain" description="Glutamate synthase central-N" evidence="15">
    <location>
        <begin position="50"/>
        <end position="321"/>
    </location>
</feature>
<keyword evidence="12" id="KW-0314">Glutamate biosynthesis</keyword>
<proteinExistence type="inferred from homology"/>
<keyword evidence="10" id="KW-0408">Iron</keyword>
<evidence type="ECO:0000256" key="3">
    <source>
        <dbReference type="ARBA" id="ARBA00009716"/>
    </source>
</evidence>
<accession>A0A382RET4</accession>
<comment type="pathway">
    <text evidence="14">Amino-acid biosynthesis.</text>
</comment>
<keyword evidence="11" id="KW-0411">Iron-sulfur</keyword>
<dbReference type="GO" id="GO:0046872">
    <property type="term" value="F:metal ion binding"/>
    <property type="evidence" value="ECO:0007669"/>
    <property type="project" value="UniProtKB-KW"/>
</dbReference>
<keyword evidence="13" id="KW-0003">3Fe-4S</keyword>
<comment type="similarity">
    <text evidence="3">Belongs to the glutamate synthase family.</text>
</comment>
<dbReference type="GO" id="GO:0051538">
    <property type="term" value="F:3 iron, 4 sulfur cluster binding"/>
    <property type="evidence" value="ECO:0007669"/>
    <property type="project" value="UniProtKB-KW"/>
</dbReference>
<keyword evidence="6" id="KW-0288">FMN</keyword>
<gene>
    <name evidence="16" type="ORF">METZ01_LOCUS349078</name>
</gene>
<evidence type="ECO:0000256" key="12">
    <source>
        <dbReference type="ARBA" id="ARBA00023164"/>
    </source>
</evidence>
<comment type="cofactor">
    <cofactor evidence="2">
        <name>[3Fe-4S] cluster</name>
        <dbReference type="ChEBI" id="CHEBI:21137"/>
    </cofactor>
</comment>
<keyword evidence="9" id="KW-0560">Oxidoreductase</keyword>
<organism evidence="16">
    <name type="scientific">marine metagenome</name>
    <dbReference type="NCBI Taxonomy" id="408172"/>
    <lineage>
        <taxon>unclassified sequences</taxon>
        <taxon>metagenomes</taxon>
        <taxon>ecological metagenomes</taxon>
    </lineage>
</organism>
<protein>
    <recommendedName>
        <fullName evidence="15">Glutamate synthase central-N domain-containing protein</fullName>
    </recommendedName>
</protein>
<dbReference type="InterPro" id="IPR050711">
    <property type="entry name" value="ET-N_metabolism_enzyme"/>
</dbReference>
<dbReference type="GO" id="GO:0019676">
    <property type="term" value="P:ammonia assimilation cycle"/>
    <property type="evidence" value="ECO:0007669"/>
    <property type="project" value="TreeGrafter"/>
</dbReference>
<comment type="cofactor">
    <cofactor evidence="1">
        <name>FMN</name>
        <dbReference type="ChEBI" id="CHEBI:58210"/>
    </cofactor>
</comment>
<evidence type="ECO:0000256" key="5">
    <source>
        <dbReference type="ARBA" id="ARBA00022630"/>
    </source>
</evidence>
<evidence type="ECO:0000256" key="8">
    <source>
        <dbReference type="ARBA" id="ARBA00022962"/>
    </source>
</evidence>
<evidence type="ECO:0000256" key="4">
    <source>
        <dbReference type="ARBA" id="ARBA00022605"/>
    </source>
</evidence>
<dbReference type="PANTHER" id="PTHR11938">
    <property type="entry name" value="FAD NADPH DEHYDROGENASE/OXIDOREDUCTASE"/>
    <property type="match status" value="1"/>
</dbReference>
<dbReference type="GO" id="GO:0015930">
    <property type="term" value="F:glutamate synthase activity"/>
    <property type="evidence" value="ECO:0007669"/>
    <property type="project" value="InterPro"/>
</dbReference>
<dbReference type="InterPro" id="IPR006982">
    <property type="entry name" value="Glu_synth_centr_N"/>
</dbReference>
<evidence type="ECO:0000313" key="16">
    <source>
        <dbReference type="EMBL" id="SVC96224.1"/>
    </source>
</evidence>
<keyword evidence="8" id="KW-0315">Glutamine amidotransferase</keyword>
<evidence type="ECO:0000256" key="2">
    <source>
        <dbReference type="ARBA" id="ARBA00001927"/>
    </source>
</evidence>
<dbReference type="FunFam" id="3.20.20.70:FF:000031">
    <property type="entry name" value="Glutamate synthase 1 [NADH]"/>
    <property type="match status" value="1"/>
</dbReference>
<dbReference type="InterPro" id="IPR013785">
    <property type="entry name" value="Aldolase_TIM"/>
</dbReference>
<dbReference type="PANTHER" id="PTHR11938:SF133">
    <property type="entry name" value="GLUTAMATE SYNTHASE (NADH)"/>
    <property type="match status" value="1"/>
</dbReference>
<dbReference type="Pfam" id="PF04898">
    <property type="entry name" value="Glu_syn_central"/>
    <property type="match status" value="1"/>
</dbReference>
<evidence type="ECO:0000256" key="6">
    <source>
        <dbReference type="ARBA" id="ARBA00022643"/>
    </source>
</evidence>
<evidence type="ECO:0000256" key="13">
    <source>
        <dbReference type="ARBA" id="ARBA00023291"/>
    </source>
</evidence>
<feature type="non-terminal residue" evidence="16">
    <location>
        <position position="1"/>
    </location>
</feature>
<evidence type="ECO:0000256" key="1">
    <source>
        <dbReference type="ARBA" id="ARBA00001917"/>
    </source>
</evidence>
<keyword evidence="7" id="KW-0479">Metal-binding</keyword>